<evidence type="ECO:0000313" key="2">
    <source>
        <dbReference type="EMBL" id="KAF7718021.1"/>
    </source>
</evidence>
<feature type="compositionally biased region" description="Polar residues" evidence="1">
    <location>
        <begin position="150"/>
        <end position="163"/>
    </location>
</feature>
<dbReference type="Proteomes" id="UP000631181">
    <property type="component" value="Unassembled WGS sequence"/>
</dbReference>
<dbReference type="OrthoDB" id="4206571at2759"/>
<feature type="compositionally biased region" description="Polar residues" evidence="1">
    <location>
        <begin position="50"/>
        <end position="67"/>
    </location>
</feature>
<keyword evidence="3" id="KW-1185">Reference proteome</keyword>
<organism evidence="2 3">
    <name type="scientific">Penicillium ucsense</name>
    <dbReference type="NCBI Taxonomy" id="2839758"/>
    <lineage>
        <taxon>Eukaryota</taxon>
        <taxon>Fungi</taxon>
        <taxon>Dikarya</taxon>
        <taxon>Ascomycota</taxon>
        <taxon>Pezizomycotina</taxon>
        <taxon>Eurotiomycetes</taxon>
        <taxon>Eurotiomycetidae</taxon>
        <taxon>Eurotiales</taxon>
        <taxon>Aspergillaceae</taxon>
        <taxon>Penicillium</taxon>
    </lineage>
</organism>
<dbReference type="PANTHER" id="PTHR37540">
    <property type="entry name" value="TRANSCRIPTION FACTOR (ACR-2), PUTATIVE-RELATED-RELATED"/>
    <property type="match status" value="1"/>
</dbReference>
<protein>
    <submittedName>
        <fullName evidence="2">Uncharacterized protein</fullName>
    </submittedName>
</protein>
<feature type="compositionally biased region" description="Basic residues" evidence="1">
    <location>
        <begin position="71"/>
        <end position="89"/>
    </location>
</feature>
<proteinExistence type="predicted"/>
<feature type="compositionally biased region" description="Polar residues" evidence="1">
    <location>
        <begin position="1"/>
        <end position="11"/>
    </location>
</feature>
<feature type="compositionally biased region" description="Polar residues" evidence="1">
    <location>
        <begin position="118"/>
        <end position="137"/>
    </location>
</feature>
<feature type="region of interest" description="Disordered" evidence="1">
    <location>
        <begin position="1"/>
        <end position="164"/>
    </location>
</feature>
<comment type="caution">
    <text evidence="2">The sequence shown here is derived from an EMBL/GenBank/DDBJ whole genome shotgun (WGS) entry which is preliminary data.</text>
</comment>
<dbReference type="AlphaFoldDB" id="A0A8J8WKR1"/>
<dbReference type="EMBL" id="WIWV01000020">
    <property type="protein sequence ID" value="KAF7718021.1"/>
    <property type="molecule type" value="Genomic_DNA"/>
</dbReference>
<name>A0A8J8WKR1_9EURO</name>
<evidence type="ECO:0000313" key="3">
    <source>
        <dbReference type="Proteomes" id="UP000631181"/>
    </source>
</evidence>
<reference evidence="2" key="1">
    <citation type="journal article" date="2020" name="Front. Microbiol.">
        <title>Gene regulatory networks of Penicillium echinulatum 2HH and Penicillium oxalicum 114-2 inferred by a computational biology approach.</title>
        <authorList>
            <person name="Lenz A.R."/>
            <person name="Galan-Vasquez E."/>
            <person name="Balbinot E."/>
            <person name="De Abreu F.P."/>
            <person name="De Oliveira N.S."/>
            <person name="Da Rosa L.O."/>
            <person name="De Avila E Silva S."/>
            <person name="Camassola M."/>
            <person name="Dillon A.J.P."/>
            <person name="Perez-Rueda E."/>
        </authorList>
    </citation>
    <scope>NUCLEOTIDE SEQUENCE</scope>
    <source>
        <strain evidence="2">S1M29</strain>
    </source>
</reference>
<dbReference type="PANTHER" id="PTHR37540:SF10">
    <property type="entry name" value="SIGMA-70 REGION 2 FAMILY PROTEIN"/>
    <property type="match status" value="1"/>
</dbReference>
<accession>A0A8J8WKR1</accession>
<gene>
    <name evidence="2" type="ORF">PECM_003484</name>
</gene>
<sequence>MSSNVPQSADLNRSPPIVLSSLPPKPDVTGSPSSGDGQTKPRRRRRGAGTETQPKNQSFYFVDSTSSSKEKRAHVMRHHVQEKRKHRKLSQGSLQPEHAAEPPTTRVLEMDSGHGTQGPRSASSAPETTNPFDQPSLVQPPKANSFVHETGSSRAGSSGTLHDSSWGGHFSTPLIIQNREDIELTDWWINKLAYWSGQNPYVKTQIYRTAMDHPFSFQAVILVYAARWRAQITGQSNSEEVQRHVGQVRKNLEDAVSGVIQVHDDQLATALAGMALAEGRYGSRQDAEAYLEHAARILRRRPGASTGVEVFFHYVRYILPPLTDMVSPTNRRWLVLFLQRAQELMQRHSSPEHQPQSSHRRTAFQMGSPLFSLLSSGPRPTQVPQEAHVYVVRTAETQEASRSGCLIYITTALWDFKDSVNKTHRFLAYLTALVEEHQLGRHPACETLLWLLLEQTCDADLRDPERAWSTGQLLQAQRQLRPDLQFHYNELLMSFLSLQMPVRGIDIFQNELESSFGERRHSPYS</sequence>
<evidence type="ECO:0000256" key="1">
    <source>
        <dbReference type="SAM" id="MobiDB-lite"/>
    </source>
</evidence>